<dbReference type="SMART" id="SM00387">
    <property type="entry name" value="HATPase_c"/>
    <property type="match status" value="1"/>
</dbReference>
<dbReference type="SUPFAM" id="SSF158472">
    <property type="entry name" value="HAMP domain-like"/>
    <property type="match status" value="1"/>
</dbReference>
<organism evidence="14 15">
    <name type="scientific">Acidiferrimicrobium australe</name>
    <dbReference type="NCBI Taxonomy" id="2664430"/>
    <lineage>
        <taxon>Bacteria</taxon>
        <taxon>Bacillati</taxon>
        <taxon>Actinomycetota</taxon>
        <taxon>Acidimicrobiia</taxon>
        <taxon>Acidimicrobiales</taxon>
        <taxon>Acidimicrobiaceae</taxon>
        <taxon>Acidiferrimicrobium</taxon>
    </lineage>
</organism>
<dbReference type="InterPro" id="IPR036890">
    <property type="entry name" value="HATPase_C_sf"/>
</dbReference>
<gene>
    <name evidence="14" type="ORF">GHK86_07475</name>
</gene>
<feature type="transmembrane region" description="Helical" evidence="11">
    <location>
        <begin position="209"/>
        <end position="232"/>
    </location>
</feature>
<accession>A0ABW9QT64</accession>
<evidence type="ECO:0000256" key="4">
    <source>
        <dbReference type="ARBA" id="ARBA00022553"/>
    </source>
</evidence>
<name>A0ABW9QT64_9ACTN</name>
<evidence type="ECO:0000256" key="9">
    <source>
        <dbReference type="ARBA" id="ARBA00023012"/>
    </source>
</evidence>
<evidence type="ECO:0000256" key="6">
    <source>
        <dbReference type="ARBA" id="ARBA00022692"/>
    </source>
</evidence>
<evidence type="ECO:0000259" key="12">
    <source>
        <dbReference type="PROSITE" id="PS50109"/>
    </source>
</evidence>
<comment type="caution">
    <text evidence="14">The sequence shown here is derived from an EMBL/GenBank/DDBJ whole genome shotgun (WGS) entry which is preliminary data.</text>
</comment>
<dbReference type="CDD" id="cd00075">
    <property type="entry name" value="HATPase"/>
    <property type="match status" value="1"/>
</dbReference>
<evidence type="ECO:0000256" key="11">
    <source>
        <dbReference type="SAM" id="Phobius"/>
    </source>
</evidence>
<dbReference type="Proteomes" id="UP000437736">
    <property type="component" value="Unassembled WGS sequence"/>
</dbReference>
<keyword evidence="15" id="KW-1185">Reference proteome</keyword>
<dbReference type="Pfam" id="PF00672">
    <property type="entry name" value="HAMP"/>
    <property type="match status" value="1"/>
</dbReference>
<dbReference type="InterPro" id="IPR004358">
    <property type="entry name" value="Sig_transdc_His_kin-like_C"/>
</dbReference>
<dbReference type="Pfam" id="PF00512">
    <property type="entry name" value="HisKA"/>
    <property type="match status" value="1"/>
</dbReference>
<dbReference type="SMART" id="SM00304">
    <property type="entry name" value="HAMP"/>
    <property type="match status" value="1"/>
</dbReference>
<dbReference type="PRINTS" id="PR00344">
    <property type="entry name" value="BCTRLSENSOR"/>
</dbReference>
<dbReference type="Gene3D" id="3.30.565.10">
    <property type="entry name" value="Histidine kinase-like ATPase, C-terminal domain"/>
    <property type="match status" value="1"/>
</dbReference>
<feature type="domain" description="HAMP" evidence="13">
    <location>
        <begin position="233"/>
        <end position="287"/>
    </location>
</feature>
<evidence type="ECO:0000256" key="10">
    <source>
        <dbReference type="ARBA" id="ARBA00023136"/>
    </source>
</evidence>
<feature type="domain" description="Histidine kinase" evidence="12">
    <location>
        <begin position="295"/>
        <end position="509"/>
    </location>
</feature>
<evidence type="ECO:0000313" key="15">
    <source>
        <dbReference type="Proteomes" id="UP000437736"/>
    </source>
</evidence>
<keyword evidence="8 11" id="KW-1133">Transmembrane helix</keyword>
<evidence type="ECO:0000313" key="14">
    <source>
        <dbReference type="EMBL" id="MST32561.1"/>
    </source>
</evidence>
<keyword evidence="9" id="KW-0902">Two-component regulatory system</keyword>
<evidence type="ECO:0000256" key="2">
    <source>
        <dbReference type="ARBA" id="ARBA00004236"/>
    </source>
</evidence>
<dbReference type="Gene3D" id="1.10.287.130">
    <property type="match status" value="1"/>
</dbReference>
<evidence type="ECO:0000259" key="13">
    <source>
        <dbReference type="PROSITE" id="PS50885"/>
    </source>
</evidence>
<proteinExistence type="predicted"/>
<dbReference type="EC" id="2.7.13.3" evidence="3"/>
<protein>
    <recommendedName>
        <fullName evidence="3">histidine kinase</fullName>
        <ecNumber evidence="3">2.7.13.3</ecNumber>
    </recommendedName>
</protein>
<dbReference type="Gene3D" id="6.10.340.10">
    <property type="match status" value="1"/>
</dbReference>
<evidence type="ECO:0000256" key="8">
    <source>
        <dbReference type="ARBA" id="ARBA00022989"/>
    </source>
</evidence>
<dbReference type="CDD" id="cd00082">
    <property type="entry name" value="HisKA"/>
    <property type="match status" value="1"/>
</dbReference>
<dbReference type="InterPro" id="IPR005467">
    <property type="entry name" value="His_kinase_dom"/>
</dbReference>
<feature type="transmembrane region" description="Helical" evidence="11">
    <location>
        <begin position="51"/>
        <end position="71"/>
    </location>
</feature>
<comment type="subcellular location">
    <subcellularLocation>
        <location evidence="2">Cell membrane</location>
    </subcellularLocation>
</comment>
<dbReference type="SUPFAM" id="SSF55874">
    <property type="entry name" value="ATPase domain of HSP90 chaperone/DNA topoisomerase II/histidine kinase"/>
    <property type="match status" value="1"/>
</dbReference>
<dbReference type="CDD" id="cd06225">
    <property type="entry name" value="HAMP"/>
    <property type="match status" value="1"/>
</dbReference>
<keyword evidence="6 11" id="KW-0812">Transmembrane</keyword>
<keyword evidence="10 11" id="KW-0472">Membrane</keyword>
<dbReference type="InterPro" id="IPR003594">
    <property type="entry name" value="HATPase_dom"/>
</dbReference>
<dbReference type="Pfam" id="PF02518">
    <property type="entry name" value="HATPase_c"/>
    <property type="match status" value="1"/>
</dbReference>
<dbReference type="SMART" id="SM00388">
    <property type="entry name" value="HisKA"/>
    <property type="match status" value="1"/>
</dbReference>
<dbReference type="InterPro" id="IPR050428">
    <property type="entry name" value="TCS_sensor_his_kinase"/>
</dbReference>
<dbReference type="PROSITE" id="PS50109">
    <property type="entry name" value="HIS_KIN"/>
    <property type="match status" value="1"/>
</dbReference>
<dbReference type="PANTHER" id="PTHR45436">
    <property type="entry name" value="SENSOR HISTIDINE KINASE YKOH"/>
    <property type="match status" value="1"/>
</dbReference>
<dbReference type="EMBL" id="WJHE01000330">
    <property type="protein sequence ID" value="MST32561.1"/>
    <property type="molecule type" value="Genomic_DNA"/>
</dbReference>
<evidence type="ECO:0000256" key="1">
    <source>
        <dbReference type="ARBA" id="ARBA00000085"/>
    </source>
</evidence>
<dbReference type="SUPFAM" id="SSF47384">
    <property type="entry name" value="Homodimeric domain of signal transducing histidine kinase"/>
    <property type="match status" value="1"/>
</dbReference>
<keyword evidence="4" id="KW-0597">Phosphoprotein</keyword>
<keyword evidence="7" id="KW-0418">Kinase</keyword>
<dbReference type="PROSITE" id="PS50885">
    <property type="entry name" value="HAMP"/>
    <property type="match status" value="1"/>
</dbReference>
<dbReference type="InterPro" id="IPR036097">
    <property type="entry name" value="HisK_dim/P_sf"/>
</dbReference>
<reference evidence="14 15" key="1">
    <citation type="submission" date="2019-11" db="EMBL/GenBank/DDBJ databases">
        <title>Acidiferrimicrobium australis gen. nov., sp. nov., an acidophilic and obligately heterotrophic, member of the Actinobacteria that catalyses dissimilatory oxido- reduction of iron isolated from metal-rich acidic water in Chile.</title>
        <authorList>
            <person name="Gonzalez D."/>
            <person name="Huber K."/>
            <person name="Hedrich S."/>
            <person name="Rojas-Villalobos C."/>
            <person name="Quatrini R."/>
            <person name="Dinamarca M.A."/>
            <person name="Schwarz A."/>
            <person name="Canales C."/>
            <person name="Nancucheo I."/>
        </authorList>
    </citation>
    <scope>NUCLEOTIDE SEQUENCE [LARGE SCALE GENOMIC DNA]</scope>
    <source>
        <strain evidence="14 15">USS-CCA1</strain>
    </source>
</reference>
<evidence type="ECO:0000256" key="3">
    <source>
        <dbReference type="ARBA" id="ARBA00012438"/>
    </source>
</evidence>
<sequence length="521" mass="55118">MIGASGRAAPAASEHHEATWASSVVLEVPPTEGSVRRRAAGTRRRPKLGTVGRLVAFHALVIASVFGIVVVEFTQSFAGRYRATITADLGESSTQFMRAAAARPASESLLAFSHAYLAAHGVARAEELAIALPGVGEILAPPRSKDLFSDPAIRRLAEAPPVTSVLTRSSSKGEAELVLAAPITEGGRRVGTFISAGNLNTYDAMRVRVLWLAIGEGLIILLAAVASLTVLLRRLLGSMRRLTRTAADIGLRGELGVRLEGAEAGDEVGEMAATFNAMIEKIEDSVAIQRQMMADVSHQLRTPLTVVRGHLDVLSRGRLDDEGDNREIMATVVEEIDHMKRLVERLLLLGRSLESDFTEAWPVDLRALLLDVAAAGETLAPRHWVVGPIPDLVVVGDLDKLRGAILNLVENAVHATGPEDTIRLSAREGGTAARPIVEIVVDDSGTGIPPERRQAVLGRFARPGARAGTGSGLGLAIVVAVARGHGGSVEITESPLGGCRVVLAIPRPDPRQLAALTAEKV</sequence>
<dbReference type="InterPro" id="IPR003660">
    <property type="entry name" value="HAMP_dom"/>
</dbReference>
<evidence type="ECO:0000256" key="7">
    <source>
        <dbReference type="ARBA" id="ARBA00022777"/>
    </source>
</evidence>
<dbReference type="PANTHER" id="PTHR45436:SF5">
    <property type="entry name" value="SENSOR HISTIDINE KINASE TRCS"/>
    <property type="match status" value="1"/>
</dbReference>
<evidence type="ECO:0000256" key="5">
    <source>
        <dbReference type="ARBA" id="ARBA00022679"/>
    </source>
</evidence>
<dbReference type="InterPro" id="IPR003661">
    <property type="entry name" value="HisK_dim/P_dom"/>
</dbReference>
<keyword evidence="5" id="KW-0808">Transferase</keyword>
<comment type="catalytic activity">
    <reaction evidence="1">
        <text>ATP + protein L-histidine = ADP + protein N-phospho-L-histidine.</text>
        <dbReference type="EC" id="2.7.13.3"/>
    </reaction>
</comment>